<dbReference type="Proteomes" id="UP001178508">
    <property type="component" value="Chromosome 6"/>
</dbReference>
<dbReference type="GO" id="GO:0003924">
    <property type="term" value="F:GTPase activity"/>
    <property type="evidence" value="ECO:0007669"/>
    <property type="project" value="InterPro"/>
</dbReference>
<evidence type="ECO:0000256" key="5">
    <source>
        <dbReference type="SAM" id="MobiDB-lite"/>
    </source>
</evidence>
<dbReference type="SMART" id="SM00178">
    <property type="entry name" value="SAR"/>
    <property type="match status" value="1"/>
</dbReference>
<dbReference type="NCBIfam" id="TIGR00231">
    <property type="entry name" value="small_GTP"/>
    <property type="match status" value="1"/>
</dbReference>
<dbReference type="InterPro" id="IPR051995">
    <property type="entry name" value="Ciliary_GTPase"/>
</dbReference>
<evidence type="ECO:0000256" key="3">
    <source>
        <dbReference type="PIRSR" id="PIRSR606689-1"/>
    </source>
</evidence>
<dbReference type="GO" id="GO:0060170">
    <property type="term" value="C:ciliary membrane"/>
    <property type="evidence" value="ECO:0007669"/>
    <property type="project" value="TreeGrafter"/>
</dbReference>
<dbReference type="PROSITE" id="PS51417">
    <property type="entry name" value="ARF"/>
    <property type="match status" value="1"/>
</dbReference>
<sequence length="335" mass="37862">MDVDPLLYQFQRKWWPLCSPFSLQVNMFNLLSNCCTWVSKIQEPIRKATVLVVGLDRAGKTSSIRGMLRVPHGVEAGPTQGCIRHELRVENYLVNLLDVGGSAESRGIWRELCGEAHGIIFVVDSSDRQRIKEVKEVLAELLKQPRVAGKPLLVLANKQDKMNALLGSELIEILSLENLVNQSRSLCHIVSDVPNSTENVTKNLTALKQTRDTVTDCFFLFLRSLAQPSWTCDAGQTEKPCEAFAGCCVQSVWTTLSCVLVWLRTAGDLWKQGRRRRTGKQRKIAENPKENEPDPASQIFDKFIGQKEGRKTPRVKENCNLFEACCKRKHLSRRN</sequence>
<dbReference type="GO" id="GO:0097500">
    <property type="term" value="P:receptor localization to non-motile cilium"/>
    <property type="evidence" value="ECO:0007669"/>
    <property type="project" value="TreeGrafter"/>
</dbReference>
<feature type="binding site" evidence="3">
    <location>
        <position position="101"/>
    </location>
    <ligand>
        <name>GTP</name>
        <dbReference type="ChEBI" id="CHEBI:37565"/>
    </ligand>
</feature>
<evidence type="ECO:0000256" key="1">
    <source>
        <dbReference type="ARBA" id="ARBA00022741"/>
    </source>
</evidence>
<reference evidence="6" key="1">
    <citation type="submission" date="2023-08" db="EMBL/GenBank/DDBJ databases">
        <authorList>
            <person name="Alioto T."/>
            <person name="Alioto T."/>
            <person name="Gomez Garrido J."/>
        </authorList>
    </citation>
    <scope>NUCLEOTIDE SEQUENCE</scope>
</reference>
<dbReference type="AlphaFoldDB" id="A0AAV1FCZ4"/>
<dbReference type="SMART" id="SM00177">
    <property type="entry name" value="ARF"/>
    <property type="match status" value="1"/>
</dbReference>
<dbReference type="Gene3D" id="3.40.50.300">
    <property type="entry name" value="P-loop containing nucleotide triphosphate hydrolases"/>
    <property type="match status" value="1"/>
</dbReference>
<feature type="compositionally biased region" description="Basic and acidic residues" evidence="5">
    <location>
        <begin position="283"/>
        <end position="292"/>
    </location>
</feature>
<dbReference type="InterPro" id="IPR027417">
    <property type="entry name" value="P-loop_NTPase"/>
</dbReference>
<feature type="binding site" evidence="3">
    <location>
        <begin position="157"/>
        <end position="160"/>
    </location>
    <ligand>
        <name>GTP</name>
        <dbReference type="ChEBI" id="CHEBI:37565"/>
    </ligand>
</feature>
<dbReference type="PANTHER" id="PTHR46090:SF4">
    <property type="entry name" value="ADP RIBOSYLATION FACTOR LIKE GTPASE 13A"/>
    <property type="match status" value="1"/>
</dbReference>
<gene>
    <name evidence="6" type="ORF">XNOV1_A042480</name>
</gene>
<evidence type="ECO:0000256" key="2">
    <source>
        <dbReference type="ARBA" id="ARBA00023134"/>
    </source>
</evidence>
<feature type="binding site" evidence="4">
    <location>
        <position position="79"/>
    </location>
    <ligand>
        <name>Mg(2+)</name>
        <dbReference type="ChEBI" id="CHEBI:18420"/>
    </ligand>
</feature>
<dbReference type="SUPFAM" id="SSF52540">
    <property type="entry name" value="P-loop containing nucleoside triphosphate hydrolases"/>
    <property type="match status" value="1"/>
</dbReference>
<feature type="region of interest" description="Disordered" evidence="5">
    <location>
        <begin position="274"/>
        <end position="297"/>
    </location>
</feature>
<name>A0AAV1FCZ4_XYRNO</name>
<feature type="binding site" evidence="4">
    <location>
        <position position="61"/>
    </location>
    <ligand>
        <name>Mg(2+)</name>
        <dbReference type="ChEBI" id="CHEBI:18420"/>
    </ligand>
</feature>
<keyword evidence="7" id="KW-1185">Reference proteome</keyword>
<dbReference type="GO" id="GO:0097730">
    <property type="term" value="C:non-motile cilium"/>
    <property type="evidence" value="ECO:0007669"/>
    <property type="project" value="TreeGrafter"/>
</dbReference>
<feature type="binding site" evidence="3">
    <location>
        <begin position="54"/>
        <end position="61"/>
    </location>
    <ligand>
        <name>GTP</name>
        <dbReference type="ChEBI" id="CHEBI:37565"/>
    </ligand>
</feature>
<evidence type="ECO:0000256" key="4">
    <source>
        <dbReference type="PIRSR" id="PIRSR606689-2"/>
    </source>
</evidence>
<dbReference type="InterPro" id="IPR005225">
    <property type="entry name" value="Small_GTP-bd"/>
</dbReference>
<proteinExistence type="predicted"/>
<dbReference type="GO" id="GO:0005525">
    <property type="term" value="F:GTP binding"/>
    <property type="evidence" value="ECO:0007669"/>
    <property type="project" value="UniProtKB-KW"/>
</dbReference>
<dbReference type="PANTHER" id="PTHR46090">
    <property type="entry name" value="ADP-RIBOSYLATION FACTOR-LIKE PROTEIN 13B"/>
    <property type="match status" value="1"/>
</dbReference>
<keyword evidence="1 3" id="KW-0547">Nucleotide-binding</keyword>
<dbReference type="InterPro" id="IPR006689">
    <property type="entry name" value="Small_GTPase_ARF/SAR"/>
</dbReference>
<protein>
    <submittedName>
        <fullName evidence="6">ADP-ribosylation factor-like protein 13A</fullName>
    </submittedName>
</protein>
<dbReference type="Pfam" id="PF00025">
    <property type="entry name" value="Arf"/>
    <property type="match status" value="1"/>
</dbReference>
<evidence type="ECO:0000313" key="6">
    <source>
        <dbReference type="EMBL" id="CAJ1058864.1"/>
    </source>
</evidence>
<dbReference type="PRINTS" id="PR00328">
    <property type="entry name" value="SAR1GTPBP"/>
</dbReference>
<dbReference type="EMBL" id="OY660869">
    <property type="protein sequence ID" value="CAJ1058864.1"/>
    <property type="molecule type" value="Genomic_DNA"/>
</dbReference>
<keyword evidence="4" id="KW-0479">Metal-binding</keyword>
<evidence type="ECO:0000313" key="7">
    <source>
        <dbReference type="Proteomes" id="UP001178508"/>
    </source>
</evidence>
<organism evidence="6 7">
    <name type="scientific">Xyrichtys novacula</name>
    <name type="common">Pearly razorfish</name>
    <name type="synonym">Hemipteronotus novacula</name>
    <dbReference type="NCBI Taxonomy" id="13765"/>
    <lineage>
        <taxon>Eukaryota</taxon>
        <taxon>Metazoa</taxon>
        <taxon>Chordata</taxon>
        <taxon>Craniata</taxon>
        <taxon>Vertebrata</taxon>
        <taxon>Euteleostomi</taxon>
        <taxon>Actinopterygii</taxon>
        <taxon>Neopterygii</taxon>
        <taxon>Teleostei</taxon>
        <taxon>Neoteleostei</taxon>
        <taxon>Acanthomorphata</taxon>
        <taxon>Eupercaria</taxon>
        <taxon>Labriformes</taxon>
        <taxon>Labridae</taxon>
        <taxon>Xyrichtys</taxon>
    </lineage>
</organism>
<keyword evidence="2 3" id="KW-0342">GTP-binding</keyword>
<keyword evidence="4" id="KW-0460">Magnesium</keyword>
<dbReference type="GO" id="GO:0046872">
    <property type="term" value="F:metal ion binding"/>
    <property type="evidence" value="ECO:0007669"/>
    <property type="project" value="UniProtKB-KW"/>
</dbReference>
<accession>A0AAV1FCZ4</accession>
<dbReference type="GO" id="GO:1905515">
    <property type="term" value="P:non-motile cilium assembly"/>
    <property type="evidence" value="ECO:0007669"/>
    <property type="project" value="TreeGrafter"/>
</dbReference>